<proteinExistence type="predicted"/>
<evidence type="ECO:0000256" key="5">
    <source>
        <dbReference type="ARBA" id="ARBA00093797"/>
    </source>
</evidence>
<dbReference type="InterPro" id="IPR008622">
    <property type="entry name" value="FliT"/>
</dbReference>
<keyword evidence="3" id="KW-1005">Bacterial flagellum biogenesis</keyword>
<comment type="subcellular location">
    <subcellularLocation>
        <location evidence="1">Cytoplasm</location>
        <location evidence="1">Cytosol</location>
    </subcellularLocation>
</comment>
<keyword evidence="6" id="KW-0969">Cilium</keyword>
<dbReference type="Proteomes" id="UP001138989">
    <property type="component" value="Unassembled WGS sequence"/>
</dbReference>
<keyword evidence="6" id="KW-0282">Flagellum</keyword>
<name>A0A9X1N2W1_9GAMM</name>
<dbReference type="Pfam" id="PF05400">
    <property type="entry name" value="FliT"/>
    <property type="match status" value="1"/>
</dbReference>
<keyword evidence="6" id="KW-0966">Cell projection</keyword>
<dbReference type="RefSeq" id="WP_046620151.1">
    <property type="nucleotide sequence ID" value="NZ_DAMDRC010000002.1"/>
</dbReference>
<dbReference type="EMBL" id="JAINWF010000004">
    <property type="protein sequence ID" value="MCD1607968.1"/>
    <property type="molecule type" value="Genomic_DNA"/>
</dbReference>
<evidence type="ECO:0000256" key="3">
    <source>
        <dbReference type="ARBA" id="ARBA00022795"/>
    </source>
</evidence>
<comment type="caution">
    <text evidence="6">The sequence shown here is derived from an EMBL/GenBank/DDBJ whole genome shotgun (WGS) entry which is preliminary data.</text>
</comment>
<accession>A0A9X1N2W1</accession>
<sequence length="94" mass="10392">MQPTLQALASFQNALREALVQQDWAAIGALDAQCRALIGKAGVSDPALHKPLEELSRIYAELQQAARAERERIAGELTRLNQSIRVDQMYKAFG</sequence>
<keyword evidence="4" id="KW-0143">Chaperone</keyword>
<evidence type="ECO:0000256" key="4">
    <source>
        <dbReference type="ARBA" id="ARBA00023186"/>
    </source>
</evidence>
<dbReference type="AlphaFoldDB" id="A0A9X1N2W1"/>
<keyword evidence="7" id="KW-1185">Reference proteome</keyword>
<protein>
    <recommendedName>
        <fullName evidence="5">Flagellar protein FliT</fullName>
    </recommendedName>
</protein>
<evidence type="ECO:0000313" key="6">
    <source>
        <dbReference type="EMBL" id="MCD1607968.1"/>
    </source>
</evidence>
<keyword evidence="2" id="KW-0963">Cytoplasm</keyword>
<reference evidence="6" key="1">
    <citation type="submission" date="2021-08" db="EMBL/GenBank/DDBJ databases">
        <title>Isolation and characterization of neutrophilic mixotrophic iron-oxidizing bacteria from deep-sea hydrothermal vents.</title>
        <authorList>
            <person name="He Y."/>
        </authorList>
    </citation>
    <scope>NUCLEOTIDE SEQUENCE</scope>
    <source>
        <strain evidence="6">IOP_13</strain>
    </source>
</reference>
<organism evidence="6 7">
    <name type="scientific">Stutzerimonas kunmingensis</name>
    <dbReference type="NCBI Taxonomy" id="1211807"/>
    <lineage>
        <taxon>Bacteria</taxon>
        <taxon>Pseudomonadati</taxon>
        <taxon>Pseudomonadota</taxon>
        <taxon>Gammaproteobacteria</taxon>
        <taxon>Pseudomonadales</taxon>
        <taxon>Pseudomonadaceae</taxon>
        <taxon>Stutzerimonas</taxon>
    </lineage>
</organism>
<evidence type="ECO:0000256" key="2">
    <source>
        <dbReference type="ARBA" id="ARBA00022490"/>
    </source>
</evidence>
<evidence type="ECO:0000313" key="7">
    <source>
        <dbReference type="Proteomes" id="UP001138989"/>
    </source>
</evidence>
<evidence type="ECO:0000256" key="1">
    <source>
        <dbReference type="ARBA" id="ARBA00004514"/>
    </source>
</evidence>
<gene>
    <name evidence="6" type="ORF">K7H17_08830</name>
</gene>